<proteinExistence type="inferred from homology"/>
<dbReference type="InterPro" id="IPR000811">
    <property type="entry name" value="Glyco_trans_35"/>
</dbReference>
<evidence type="ECO:0000256" key="6">
    <source>
        <dbReference type="ARBA" id="ARBA00022533"/>
    </source>
</evidence>
<evidence type="ECO:0000256" key="4">
    <source>
        <dbReference type="ARBA" id="ARBA00006047"/>
    </source>
</evidence>
<dbReference type="EC" id="2.4.1.1" evidence="13"/>
<dbReference type="EMBL" id="LT906446">
    <property type="protein sequence ID" value="SNV03502.1"/>
    <property type="molecule type" value="Genomic_DNA"/>
</dbReference>
<dbReference type="Gene3D" id="3.40.50.2000">
    <property type="entry name" value="Glycogen Phosphorylase B"/>
    <property type="match status" value="2"/>
</dbReference>
<dbReference type="PANTHER" id="PTHR11468">
    <property type="entry name" value="GLYCOGEN PHOSPHORYLASE"/>
    <property type="match status" value="1"/>
</dbReference>
<evidence type="ECO:0000256" key="7">
    <source>
        <dbReference type="ARBA" id="ARBA00022676"/>
    </source>
</evidence>
<dbReference type="GO" id="GO:0030170">
    <property type="term" value="F:pyridoxal phosphate binding"/>
    <property type="evidence" value="ECO:0007669"/>
    <property type="project" value="InterPro"/>
</dbReference>
<keyword evidence="9 12" id="KW-0663">Pyridoxal phosphate</keyword>
<evidence type="ECO:0000256" key="12">
    <source>
        <dbReference type="PIRSR" id="PIRSR000460-1"/>
    </source>
</evidence>
<evidence type="ECO:0000256" key="13">
    <source>
        <dbReference type="RuleBase" id="RU000587"/>
    </source>
</evidence>
<evidence type="ECO:0000256" key="9">
    <source>
        <dbReference type="ARBA" id="ARBA00022898"/>
    </source>
</evidence>
<dbReference type="FunFam" id="3.40.50.2000:FF:000003">
    <property type="entry name" value="Alpha-1,4 glucan phosphorylase"/>
    <property type="match status" value="1"/>
</dbReference>
<keyword evidence="6" id="KW-0021">Allosteric enzyme</keyword>
<dbReference type="NCBIfam" id="TIGR02093">
    <property type="entry name" value="P_ylase"/>
    <property type="match status" value="1"/>
</dbReference>
<comment type="function">
    <text evidence="11">Phosphorylase is an important allosteric enzyme in carbohydrate metabolism. Enzymes from different sources differ in their regulatory mechanisms and in their natural substrates. However, all known phosphorylases share catalytic and structural properties.</text>
</comment>
<keyword evidence="7 13" id="KW-0328">Glycosyltransferase</keyword>
<dbReference type="eggNOG" id="COG0058">
    <property type="taxonomic scope" value="Bacteria"/>
</dbReference>
<dbReference type="InterPro" id="IPR035090">
    <property type="entry name" value="Pyridoxal_P_attach_site"/>
</dbReference>
<dbReference type="GO" id="GO:0005737">
    <property type="term" value="C:cytoplasm"/>
    <property type="evidence" value="ECO:0007669"/>
    <property type="project" value="UniProtKB-SubCell"/>
</dbReference>
<evidence type="ECO:0000313" key="15">
    <source>
        <dbReference type="Proteomes" id="UP000215383"/>
    </source>
</evidence>
<dbReference type="InterPro" id="IPR011833">
    <property type="entry name" value="Glycg_phsphrylas"/>
</dbReference>
<keyword evidence="5" id="KW-0963">Cytoplasm</keyword>
<keyword evidence="8 13" id="KW-0808">Transferase</keyword>
<sequence length="754" mass="86578">MLTKLNNLLQLQFKKNIDTCTNEELYIALLMLVKSLSNNRTVTVTKRKLYYISAEFLIGKLLSNNLINLGIYDEINDLLKKHGKNLTDIEEIELEPSLGNGGLGRLAACFLDSIATLELSGDGVGLNYHLGLFKQKFENHLQKETKNEWIQNPSWLNDTKIGFDVQFKDFTLHSHLYDIDVLGYNHGLNKLHLFDLDSVDENIVQGDGISFDLTDIKRNLTLFLYPDDSTREGQILRIYQQYFMVSNAAQLILMEEKAKGHDLRKLHEYVCVQINDTHPSLVIPELIWRLTNEGINFDEAVHIVTNTCAYTNHTILAEALEKWPMDYLQQVVPHLIPIIQKLNDIVAQKSDNEQVQIIDKENRVHMANMDIHFGYSINGVASLHTDILKQSELHSFYELYPEKFNNKTNGITFRRWLIHCNHELSQYITSLIGDDFKQDAMKLENLMQFINDEKVLNHLLQIKMNSKKDLATYLKHTMNVTINPDSIFDIQIKRLHEYKRQQMNLLYITHLILRIRQGYRPTTPITFLFGAKAAPAYVIAKDIIHAILCVQEIIANDPVLSKYIQVVMIENYNVTNAEKLIPACDISEQISLASKEASGTGNMKMMLNGAVTIGTEDGANVEIHELVGDDNIYIFGESSSNVINHYANHDYNANAYYTNDNEIKAAVDFINSPEMAAIGQIDNLNRLHHELCTKDWFMTLLDLKSYIQTKDKAFADYEDRLKWAKMSLTNIAKAGYFSSDRTISEYNHDIWKLN</sequence>
<keyword evidence="10 13" id="KW-0119">Carbohydrate metabolism</keyword>
<dbReference type="Proteomes" id="UP000215383">
    <property type="component" value="Chromosome 1"/>
</dbReference>
<organism evidence="14 15">
    <name type="scientific">Megamonas hypermegale</name>
    <dbReference type="NCBI Taxonomy" id="158847"/>
    <lineage>
        <taxon>Bacteria</taxon>
        <taxon>Bacillati</taxon>
        <taxon>Bacillota</taxon>
        <taxon>Negativicutes</taxon>
        <taxon>Selenomonadales</taxon>
        <taxon>Selenomonadaceae</taxon>
        <taxon>Megamonas</taxon>
    </lineage>
</organism>
<evidence type="ECO:0000256" key="1">
    <source>
        <dbReference type="ARBA" id="ARBA00001275"/>
    </source>
</evidence>
<dbReference type="PROSITE" id="PS00102">
    <property type="entry name" value="PHOSPHORYLASE"/>
    <property type="match status" value="1"/>
</dbReference>
<comment type="subcellular location">
    <subcellularLocation>
        <location evidence="3">Cytoplasm</location>
    </subcellularLocation>
</comment>
<evidence type="ECO:0000256" key="10">
    <source>
        <dbReference type="ARBA" id="ARBA00023277"/>
    </source>
</evidence>
<dbReference type="SUPFAM" id="SSF53756">
    <property type="entry name" value="UDP-Glycosyltransferase/glycogen phosphorylase"/>
    <property type="match status" value="1"/>
</dbReference>
<keyword evidence="15" id="KW-1185">Reference proteome</keyword>
<dbReference type="RefSeq" id="WP_027890525.1">
    <property type="nucleotide sequence ID" value="NZ_LT906446.1"/>
</dbReference>
<evidence type="ECO:0000256" key="8">
    <source>
        <dbReference type="ARBA" id="ARBA00022679"/>
    </source>
</evidence>
<comment type="similarity">
    <text evidence="4 13">Belongs to the glycogen phosphorylase family.</text>
</comment>
<dbReference type="Pfam" id="PF00343">
    <property type="entry name" value="Phosphorylase"/>
    <property type="match status" value="1"/>
</dbReference>
<evidence type="ECO:0000256" key="3">
    <source>
        <dbReference type="ARBA" id="ARBA00004496"/>
    </source>
</evidence>
<dbReference type="GO" id="GO:0008184">
    <property type="term" value="F:glycogen phosphorylase activity"/>
    <property type="evidence" value="ECO:0007669"/>
    <property type="project" value="InterPro"/>
</dbReference>
<protein>
    <recommendedName>
        <fullName evidence="13">Alpha-1,4 glucan phosphorylase</fullName>
        <ecNumber evidence="13">2.4.1.1</ecNumber>
    </recommendedName>
</protein>
<evidence type="ECO:0000313" key="14">
    <source>
        <dbReference type="EMBL" id="SNV03502.1"/>
    </source>
</evidence>
<dbReference type="FunFam" id="3.40.50.2000:FF:000153">
    <property type="entry name" value="Alpha-1,4 glucan phosphorylase"/>
    <property type="match status" value="1"/>
</dbReference>
<comment type="function">
    <text evidence="13">Allosteric enzyme that catalyzes the rate-limiting step in glycogen catabolism, the phosphorolytic cleavage of glycogen to produce glucose-1-phosphate, and plays a central role in maintaining cellular and organismal glucose homeostasis.</text>
</comment>
<gene>
    <name evidence="14" type="primary">malP_2</name>
    <name evidence="14" type="ORF">SAMEA4364220_01797</name>
</gene>
<dbReference type="GO" id="GO:0005980">
    <property type="term" value="P:glycogen catabolic process"/>
    <property type="evidence" value="ECO:0007669"/>
    <property type="project" value="TreeGrafter"/>
</dbReference>
<evidence type="ECO:0000256" key="2">
    <source>
        <dbReference type="ARBA" id="ARBA00001933"/>
    </source>
</evidence>
<evidence type="ECO:0000256" key="5">
    <source>
        <dbReference type="ARBA" id="ARBA00022490"/>
    </source>
</evidence>
<comment type="cofactor">
    <cofactor evidence="2 13">
        <name>pyridoxal 5'-phosphate</name>
        <dbReference type="ChEBI" id="CHEBI:597326"/>
    </cofactor>
</comment>
<dbReference type="GeneID" id="78507786"/>
<dbReference type="AlphaFoldDB" id="A0A239U0X3"/>
<accession>A0A239U0X3</accession>
<comment type="catalytic activity">
    <reaction evidence="1 13">
        <text>[(1-&gt;4)-alpha-D-glucosyl](n) + phosphate = [(1-&gt;4)-alpha-D-glucosyl](n-1) + alpha-D-glucose 1-phosphate</text>
        <dbReference type="Rhea" id="RHEA:41732"/>
        <dbReference type="Rhea" id="RHEA-COMP:9584"/>
        <dbReference type="Rhea" id="RHEA-COMP:9586"/>
        <dbReference type="ChEBI" id="CHEBI:15444"/>
        <dbReference type="ChEBI" id="CHEBI:43474"/>
        <dbReference type="ChEBI" id="CHEBI:58601"/>
        <dbReference type="EC" id="2.4.1.1"/>
    </reaction>
</comment>
<feature type="modified residue" description="N6-(pyridoxal phosphate)lysine" evidence="12">
    <location>
        <position position="604"/>
    </location>
</feature>
<name>A0A239U0X3_9FIRM</name>
<dbReference type="PANTHER" id="PTHR11468:SF3">
    <property type="entry name" value="GLYCOGEN PHOSPHORYLASE, LIVER FORM"/>
    <property type="match status" value="1"/>
</dbReference>
<reference evidence="14 15" key="1">
    <citation type="submission" date="2017-06" db="EMBL/GenBank/DDBJ databases">
        <authorList>
            <consortium name="Pathogen Informatics"/>
        </authorList>
    </citation>
    <scope>NUCLEOTIDE SEQUENCE [LARGE SCALE GENOMIC DNA]</scope>
    <source>
        <strain evidence="14 15">NCTC10570</strain>
    </source>
</reference>
<evidence type="ECO:0000256" key="11">
    <source>
        <dbReference type="ARBA" id="ARBA00025174"/>
    </source>
</evidence>
<dbReference type="PIRSF" id="PIRSF000460">
    <property type="entry name" value="Pprylas_GlgP"/>
    <property type="match status" value="1"/>
</dbReference>